<gene>
    <name evidence="1" type="ORF">EVAR_100485_1</name>
</gene>
<name>A0A4C1SJH7_EUMVA</name>
<comment type="caution">
    <text evidence="1">The sequence shown here is derived from an EMBL/GenBank/DDBJ whole genome shotgun (WGS) entry which is preliminary data.</text>
</comment>
<proteinExistence type="predicted"/>
<reference evidence="1 2" key="1">
    <citation type="journal article" date="2019" name="Commun. Biol.">
        <title>The bagworm genome reveals a unique fibroin gene that provides high tensile strength.</title>
        <authorList>
            <person name="Kono N."/>
            <person name="Nakamura H."/>
            <person name="Ohtoshi R."/>
            <person name="Tomita M."/>
            <person name="Numata K."/>
            <person name="Arakawa K."/>
        </authorList>
    </citation>
    <scope>NUCLEOTIDE SEQUENCE [LARGE SCALE GENOMIC DNA]</scope>
</reference>
<evidence type="ECO:0000313" key="1">
    <source>
        <dbReference type="EMBL" id="GBP02155.1"/>
    </source>
</evidence>
<dbReference type="EMBL" id="BGZK01003520">
    <property type="protein sequence ID" value="GBP02155.1"/>
    <property type="molecule type" value="Genomic_DNA"/>
</dbReference>
<dbReference type="AlphaFoldDB" id="A0A4C1SJH7"/>
<dbReference type="Proteomes" id="UP000299102">
    <property type="component" value="Unassembled WGS sequence"/>
</dbReference>
<accession>A0A4C1SJH7</accession>
<protein>
    <submittedName>
        <fullName evidence="1">Uncharacterized protein</fullName>
    </submittedName>
</protein>
<organism evidence="1 2">
    <name type="scientific">Eumeta variegata</name>
    <name type="common">Bagworm moth</name>
    <name type="synonym">Eumeta japonica</name>
    <dbReference type="NCBI Taxonomy" id="151549"/>
    <lineage>
        <taxon>Eukaryota</taxon>
        <taxon>Metazoa</taxon>
        <taxon>Ecdysozoa</taxon>
        <taxon>Arthropoda</taxon>
        <taxon>Hexapoda</taxon>
        <taxon>Insecta</taxon>
        <taxon>Pterygota</taxon>
        <taxon>Neoptera</taxon>
        <taxon>Endopterygota</taxon>
        <taxon>Lepidoptera</taxon>
        <taxon>Glossata</taxon>
        <taxon>Ditrysia</taxon>
        <taxon>Tineoidea</taxon>
        <taxon>Psychidae</taxon>
        <taxon>Oiketicinae</taxon>
        <taxon>Eumeta</taxon>
    </lineage>
</organism>
<evidence type="ECO:0000313" key="2">
    <source>
        <dbReference type="Proteomes" id="UP000299102"/>
    </source>
</evidence>
<sequence>MHAFVKNADVRIVTVSRSELSVNAAHKSSHLQESESGGPTGRANYFYLKNTLNTLCLADLLLTTCPFARATFGSVERLIVCRNTEAKCGDPSRYYRIGDGTDPHRISLEDFISFECLIVIRNRESVRPCNRPVVARVKPSVVLTSHSRIQSRFPLGPRARTISNVTSLHRLCCRN</sequence>
<keyword evidence="2" id="KW-1185">Reference proteome</keyword>